<dbReference type="PANTHER" id="PTHR37299:SF1">
    <property type="entry name" value="STAGE 0 SPORULATION PROTEIN A HOMOLOG"/>
    <property type="match status" value="1"/>
</dbReference>
<feature type="domain" description="HTH LytTR-type" evidence="3">
    <location>
        <begin position="141"/>
        <end position="247"/>
    </location>
</feature>
<evidence type="ECO:0000259" key="3">
    <source>
        <dbReference type="PROSITE" id="PS50930"/>
    </source>
</evidence>
<dbReference type="InterPro" id="IPR046947">
    <property type="entry name" value="LytR-like"/>
</dbReference>
<dbReference type="Pfam" id="PF00072">
    <property type="entry name" value="Response_reg"/>
    <property type="match status" value="1"/>
</dbReference>
<name>A0A1T5JE86_9BACT</name>
<evidence type="ECO:0000256" key="1">
    <source>
        <dbReference type="PROSITE-ProRule" id="PRU00169"/>
    </source>
</evidence>
<evidence type="ECO:0000259" key="2">
    <source>
        <dbReference type="PROSITE" id="PS50110"/>
    </source>
</evidence>
<dbReference type="RefSeq" id="WP_079685596.1">
    <property type="nucleotide sequence ID" value="NZ_FUZU01000001.1"/>
</dbReference>
<organism evidence="4 5">
    <name type="scientific">Ohtaekwangia koreensis</name>
    <dbReference type="NCBI Taxonomy" id="688867"/>
    <lineage>
        <taxon>Bacteria</taxon>
        <taxon>Pseudomonadati</taxon>
        <taxon>Bacteroidota</taxon>
        <taxon>Cytophagia</taxon>
        <taxon>Cytophagales</taxon>
        <taxon>Fulvivirgaceae</taxon>
        <taxon>Ohtaekwangia</taxon>
    </lineage>
</organism>
<sequence length="248" mass="28874">MNVIIIEDELLAKAKLEAMLISLDKSISILAKLSSVKDSIQWLSQNPSPDLAFVDIQLSDDHSFEIFRRYPVKFPVIFTTAYDKYLLESFEFNSIDYLLKPITEEKLKRSLEKIATLRTHFLHENILKLIQPIPAPTRNRIIAKKGTEFVALDIGEVAYFYTEHKIVFAKDFSGRQLILDKNLAELEADVDPKSFFRLNRKYIANLKSIERFKPDNGKIRVFLNPEMKEEVYVSKETAPEFRLWIEGR</sequence>
<feature type="domain" description="Response regulatory" evidence="2">
    <location>
        <begin position="2"/>
        <end position="115"/>
    </location>
</feature>
<gene>
    <name evidence="4" type="ORF">SAMN05660236_1020</name>
</gene>
<dbReference type="Pfam" id="PF04397">
    <property type="entry name" value="LytTR"/>
    <property type="match status" value="1"/>
</dbReference>
<dbReference type="PROSITE" id="PS50930">
    <property type="entry name" value="HTH_LYTTR"/>
    <property type="match status" value="1"/>
</dbReference>
<keyword evidence="5" id="KW-1185">Reference proteome</keyword>
<dbReference type="Gene3D" id="3.40.50.2300">
    <property type="match status" value="1"/>
</dbReference>
<proteinExistence type="predicted"/>
<protein>
    <submittedName>
        <fullName evidence="4">Two component transcriptional regulator, LytTR family</fullName>
    </submittedName>
</protein>
<dbReference type="GO" id="GO:0000156">
    <property type="term" value="F:phosphorelay response regulator activity"/>
    <property type="evidence" value="ECO:0007669"/>
    <property type="project" value="InterPro"/>
</dbReference>
<accession>A0A1T5JE86</accession>
<keyword evidence="1" id="KW-0597">Phosphoprotein</keyword>
<reference evidence="4 5" key="1">
    <citation type="submission" date="2017-02" db="EMBL/GenBank/DDBJ databases">
        <authorList>
            <person name="Peterson S.W."/>
        </authorList>
    </citation>
    <scope>NUCLEOTIDE SEQUENCE [LARGE SCALE GENOMIC DNA]</scope>
    <source>
        <strain evidence="4 5">DSM 25262</strain>
    </source>
</reference>
<dbReference type="InterPro" id="IPR001789">
    <property type="entry name" value="Sig_transdc_resp-reg_receiver"/>
</dbReference>
<dbReference type="Proteomes" id="UP000190961">
    <property type="component" value="Unassembled WGS sequence"/>
</dbReference>
<dbReference type="OrthoDB" id="2168082at2"/>
<dbReference type="SMART" id="SM00448">
    <property type="entry name" value="REC"/>
    <property type="match status" value="1"/>
</dbReference>
<dbReference type="PROSITE" id="PS50110">
    <property type="entry name" value="RESPONSE_REGULATORY"/>
    <property type="match status" value="1"/>
</dbReference>
<dbReference type="InterPro" id="IPR011006">
    <property type="entry name" value="CheY-like_superfamily"/>
</dbReference>
<feature type="modified residue" description="4-aspartylphosphate" evidence="1">
    <location>
        <position position="55"/>
    </location>
</feature>
<dbReference type="AlphaFoldDB" id="A0A1T5JE86"/>
<evidence type="ECO:0000313" key="5">
    <source>
        <dbReference type="Proteomes" id="UP000190961"/>
    </source>
</evidence>
<dbReference type="PANTHER" id="PTHR37299">
    <property type="entry name" value="TRANSCRIPTIONAL REGULATOR-RELATED"/>
    <property type="match status" value="1"/>
</dbReference>
<dbReference type="SMART" id="SM00850">
    <property type="entry name" value="LytTR"/>
    <property type="match status" value="1"/>
</dbReference>
<dbReference type="InterPro" id="IPR007492">
    <property type="entry name" value="LytTR_DNA-bd_dom"/>
</dbReference>
<dbReference type="GO" id="GO:0003677">
    <property type="term" value="F:DNA binding"/>
    <property type="evidence" value="ECO:0007669"/>
    <property type="project" value="InterPro"/>
</dbReference>
<dbReference type="SUPFAM" id="SSF52172">
    <property type="entry name" value="CheY-like"/>
    <property type="match status" value="1"/>
</dbReference>
<evidence type="ECO:0000313" key="4">
    <source>
        <dbReference type="EMBL" id="SKC49685.1"/>
    </source>
</evidence>
<dbReference type="Gene3D" id="2.40.50.1020">
    <property type="entry name" value="LytTr DNA-binding domain"/>
    <property type="match status" value="1"/>
</dbReference>
<dbReference type="EMBL" id="FUZU01000001">
    <property type="protein sequence ID" value="SKC49685.1"/>
    <property type="molecule type" value="Genomic_DNA"/>
</dbReference>
<dbReference type="STRING" id="688867.SAMN05660236_1020"/>